<reference evidence="3" key="1">
    <citation type="submission" date="2016-11" db="UniProtKB">
        <authorList>
            <consortium name="WormBaseParasite"/>
        </authorList>
    </citation>
    <scope>IDENTIFICATION</scope>
</reference>
<organism evidence="2 3">
    <name type="scientific">Heterorhabditis bacteriophora</name>
    <name type="common">Entomopathogenic nematode worm</name>
    <dbReference type="NCBI Taxonomy" id="37862"/>
    <lineage>
        <taxon>Eukaryota</taxon>
        <taxon>Metazoa</taxon>
        <taxon>Ecdysozoa</taxon>
        <taxon>Nematoda</taxon>
        <taxon>Chromadorea</taxon>
        <taxon>Rhabditida</taxon>
        <taxon>Rhabditina</taxon>
        <taxon>Rhabditomorpha</taxon>
        <taxon>Strongyloidea</taxon>
        <taxon>Heterorhabditidae</taxon>
        <taxon>Heterorhabditis</taxon>
    </lineage>
</organism>
<keyword evidence="1" id="KW-1133">Transmembrane helix</keyword>
<accession>A0A1I7WE93</accession>
<keyword evidence="2" id="KW-1185">Reference proteome</keyword>
<dbReference type="AlphaFoldDB" id="A0A1I7WE93"/>
<sequence length="133" mass="15274">MTHTEYAVVRWDVRNLDSMLQTFSSLFPIIFSLRIYLSSVCFYSPTPDKHKRRTLLHCAPELLKNILAWTETTCASDICIIVIIVVIIIIVLYHYYCPKPTKYEECVKSSDACIESRNVAMTRTVGLGIHLDT</sequence>
<evidence type="ECO:0000313" key="2">
    <source>
        <dbReference type="Proteomes" id="UP000095283"/>
    </source>
</evidence>
<proteinExistence type="predicted"/>
<protein>
    <submittedName>
        <fullName evidence="3">Transmembrane protein</fullName>
    </submittedName>
</protein>
<evidence type="ECO:0000256" key="1">
    <source>
        <dbReference type="SAM" id="Phobius"/>
    </source>
</evidence>
<evidence type="ECO:0000313" key="3">
    <source>
        <dbReference type="WBParaSite" id="Hba_03232"/>
    </source>
</evidence>
<keyword evidence="1" id="KW-0812">Transmembrane</keyword>
<dbReference type="Proteomes" id="UP000095283">
    <property type="component" value="Unplaced"/>
</dbReference>
<feature type="transmembrane region" description="Helical" evidence="1">
    <location>
        <begin position="74"/>
        <end position="96"/>
    </location>
</feature>
<keyword evidence="1" id="KW-0472">Membrane</keyword>
<name>A0A1I7WE93_HETBA</name>
<dbReference type="WBParaSite" id="Hba_03232">
    <property type="protein sequence ID" value="Hba_03232"/>
    <property type="gene ID" value="Hba_03232"/>
</dbReference>
<feature type="transmembrane region" description="Helical" evidence="1">
    <location>
        <begin position="20"/>
        <end position="43"/>
    </location>
</feature>